<evidence type="ECO:0000256" key="7">
    <source>
        <dbReference type="ARBA" id="ARBA00022967"/>
    </source>
</evidence>
<keyword evidence="7" id="KW-1278">Translocase</keyword>
<organism evidence="14 15">
    <name type="scientific">Acidovorax soli</name>
    <dbReference type="NCBI Taxonomy" id="592050"/>
    <lineage>
        <taxon>Bacteria</taxon>
        <taxon>Pseudomonadati</taxon>
        <taxon>Pseudomonadota</taxon>
        <taxon>Betaproteobacteria</taxon>
        <taxon>Burkholderiales</taxon>
        <taxon>Comamonadaceae</taxon>
        <taxon>Acidovorax</taxon>
    </lineage>
</organism>
<reference evidence="14 15" key="1">
    <citation type="submission" date="2020-08" db="EMBL/GenBank/DDBJ databases">
        <title>Functional genomics of gut bacteria from endangered species of beetles.</title>
        <authorList>
            <person name="Carlos-Shanley C."/>
        </authorList>
    </citation>
    <scope>NUCLEOTIDE SEQUENCE [LARGE SCALE GENOMIC DNA]</scope>
    <source>
        <strain evidence="14 15">S00198</strain>
    </source>
</reference>
<evidence type="ECO:0000313" key="14">
    <source>
        <dbReference type="EMBL" id="MBB6558367.1"/>
    </source>
</evidence>
<dbReference type="PROSITE" id="PS00211">
    <property type="entry name" value="ABC_TRANSPORTER_1"/>
    <property type="match status" value="1"/>
</dbReference>
<keyword evidence="10 11" id="KW-0472">Membrane</keyword>
<dbReference type="EMBL" id="JACHLK010000002">
    <property type="protein sequence ID" value="MBB6558367.1"/>
    <property type="molecule type" value="Genomic_DNA"/>
</dbReference>
<keyword evidence="5" id="KW-0547">Nucleotide-binding</keyword>
<dbReference type="AlphaFoldDB" id="A0A7X0PB61"/>
<evidence type="ECO:0000256" key="3">
    <source>
        <dbReference type="ARBA" id="ARBA00022475"/>
    </source>
</evidence>
<evidence type="ECO:0000256" key="8">
    <source>
        <dbReference type="ARBA" id="ARBA00022989"/>
    </source>
</evidence>
<feature type="transmembrane region" description="Helical" evidence="11">
    <location>
        <begin position="138"/>
        <end position="157"/>
    </location>
</feature>
<proteinExistence type="predicted"/>
<name>A0A7X0PB61_9BURK</name>
<dbReference type="SMART" id="SM00382">
    <property type="entry name" value="AAA"/>
    <property type="match status" value="1"/>
</dbReference>
<feature type="transmembrane region" description="Helical" evidence="11">
    <location>
        <begin position="277"/>
        <end position="297"/>
    </location>
</feature>
<dbReference type="Pfam" id="PF00664">
    <property type="entry name" value="ABC_membrane"/>
    <property type="match status" value="1"/>
</dbReference>
<evidence type="ECO:0000259" key="13">
    <source>
        <dbReference type="PROSITE" id="PS50929"/>
    </source>
</evidence>
<feature type="domain" description="ABC transporter" evidence="12">
    <location>
        <begin position="340"/>
        <end position="577"/>
    </location>
</feature>
<dbReference type="InterPro" id="IPR011527">
    <property type="entry name" value="ABC1_TM_dom"/>
</dbReference>
<dbReference type="PANTHER" id="PTHR24221">
    <property type="entry name" value="ATP-BINDING CASSETTE SUB-FAMILY B"/>
    <property type="match status" value="1"/>
</dbReference>
<dbReference type="InterPro" id="IPR027417">
    <property type="entry name" value="P-loop_NTPase"/>
</dbReference>
<dbReference type="InterPro" id="IPR003439">
    <property type="entry name" value="ABC_transporter-like_ATP-bd"/>
</dbReference>
<feature type="transmembrane region" description="Helical" evidence="11">
    <location>
        <begin position="20"/>
        <end position="47"/>
    </location>
</feature>
<dbReference type="CDD" id="cd07346">
    <property type="entry name" value="ABC_6TM_exporters"/>
    <property type="match status" value="1"/>
</dbReference>
<dbReference type="GO" id="GO:0005524">
    <property type="term" value="F:ATP binding"/>
    <property type="evidence" value="ECO:0007669"/>
    <property type="project" value="UniProtKB-KW"/>
</dbReference>
<dbReference type="InterPro" id="IPR036640">
    <property type="entry name" value="ABC1_TM_sf"/>
</dbReference>
<feature type="domain" description="ABC transmembrane type-1" evidence="13">
    <location>
        <begin position="23"/>
        <end position="306"/>
    </location>
</feature>
<dbReference type="Gene3D" id="1.20.1560.10">
    <property type="entry name" value="ABC transporter type 1, transmembrane domain"/>
    <property type="match status" value="1"/>
</dbReference>
<dbReference type="RefSeq" id="WP_260420096.1">
    <property type="nucleotide sequence ID" value="NZ_JACHLK010000002.1"/>
</dbReference>
<evidence type="ECO:0000256" key="2">
    <source>
        <dbReference type="ARBA" id="ARBA00022448"/>
    </source>
</evidence>
<dbReference type="InterPro" id="IPR039421">
    <property type="entry name" value="Type_1_exporter"/>
</dbReference>
<evidence type="ECO:0000256" key="10">
    <source>
        <dbReference type="ARBA" id="ARBA00023136"/>
    </source>
</evidence>
<dbReference type="Proteomes" id="UP000575083">
    <property type="component" value="Unassembled WGS sequence"/>
</dbReference>
<keyword evidence="2" id="KW-0813">Transport</keyword>
<dbReference type="GO" id="GO:0140359">
    <property type="term" value="F:ABC-type transporter activity"/>
    <property type="evidence" value="ECO:0007669"/>
    <property type="project" value="InterPro"/>
</dbReference>
<keyword evidence="3" id="KW-1003">Cell membrane</keyword>
<dbReference type="InterPro" id="IPR017871">
    <property type="entry name" value="ABC_transporter-like_CS"/>
</dbReference>
<evidence type="ECO:0000256" key="11">
    <source>
        <dbReference type="SAM" id="Phobius"/>
    </source>
</evidence>
<keyword evidence="6 14" id="KW-0067">ATP-binding</keyword>
<dbReference type="PANTHER" id="PTHR24221:SF654">
    <property type="entry name" value="ATP-BINDING CASSETTE SUB-FAMILY B MEMBER 6"/>
    <property type="match status" value="1"/>
</dbReference>
<dbReference type="Pfam" id="PF00005">
    <property type="entry name" value="ABC_tran"/>
    <property type="match status" value="1"/>
</dbReference>
<dbReference type="Gene3D" id="3.40.50.300">
    <property type="entry name" value="P-loop containing nucleotide triphosphate hydrolases"/>
    <property type="match status" value="1"/>
</dbReference>
<dbReference type="SUPFAM" id="SSF52540">
    <property type="entry name" value="P-loop containing nucleoside triphosphate hydrolases"/>
    <property type="match status" value="1"/>
</dbReference>
<comment type="caution">
    <text evidence="14">The sequence shown here is derived from an EMBL/GenBank/DDBJ whole genome shotgun (WGS) entry which is preliminary data.</text>
</comment>
<dbReference type="SUPFAM" id="SSF90123">
    <property type="entry name" value="ABC transporter transmembrane region"/>
    <property type="match status" value="1"/>
</dbReference>
<dbReference type="FunFam" id="3.40.50.300:FF:000221">
    <property type="entry name" value="Multidrug ABC transporter ATP-binding protein"/>
    <property type="match status" value="1"/>
</dbReference>
<dbReference type="GO" id="GO:0016887">
    <property type="term" value="F:ATP hydrolysis activity"/>
    <property type="evidence" value="ECO:0007669"/>
    <property type="project" value="InterPro"/>
</dbReference>
<evidence type="ECO:0000256" key="1">
    <source>
        <dbReference type="ARBA" id="ARBA00004651"/>
    </source>
</evidence>
<evidence type="ECO:0000256" key="6">
    <source>
        <dbReference type="ARBA" id="ARBA00022840"/>
    </source>
</evidence>
<evidence type="ECO:0000259" key="12">
    <source>
        <dbReference type="PROSITE" id="PS50893"/>
    </source>
</evidence>
<dbReference type="PROSITE" id="PS50929">
    <property type="entry name" value="ABC_TM1F"/>
    <property type="match status" value="1"/>
</dbReference>
<dbReference type="GO" id="GO:0006869">
    <property type="term" value="P:lipid transport"/>
    <property type="evidence" value="ECO:0007669"/>
    <property type="project" value="UniProtKB-KW"/>
</dbReference>
<keyword evidence="4 11" id="KW-0812">Transmembrane</keyword>
<evidence type="ECO:0000313" key="15">
    <source>
        <dbReference type="Proteomes" id="UP000575083"/>
    </source>
</evidence>
<accession>A0A7X0PB61</accession>
<keyword evidence="15" id="KW-1185">Reference proteome</keyword>
<feature type="transmembrane region" description="Helical" evidence="11">
    <location>
        <begin position="59"/>
        <end position="77"/>
    </location>
</feature>
<keyword evidence="8 11" id="KW-1133">Transmembrane helix</keyword>
<feature type="transmembrane region" description="Helical" evidence="11">
    <location>
        <begin position="248"/>
        <end position="271"/>
    </location>
</feature>
<keyword evidence="9" id="KW-0445">Lipid transport</keyword>
<evidence type="ECO:0000256" key="9">
    <source>
        <dbReference type="ARBA" id="ARBA00023055"/>
    </source>
</evidence>
<sequence>MSSAPHKPLGFAGLIGMAPWALLGASLLAIASAALSLAPFYVLYRMALAIFAPVPDTEAIRHLALLAVAAIALRWLMMAASHALAHLGAFSVLFQLRLRLARQLARVPMDFFARHGSGSLRKTVVDDTGAMEGFLAHMLPDVVASLTVPLAALALMAAMDWRLTLAALAPLPVAVLLQAVLLRDSGERMREWHGLQAGIATQIVEFLRGMPVVKVFGLSAQSFGRLDDAIQGAVRWVDRYSAGSAGGWAMFMALLSANLVVVAPLGAWLHARGQVDAATLVLFLLVAPLVLQPLLRLTFAFGEQARRAEALRRIGEVLAAPVLRDVPGAQAPALAVPHGIAFDNVEFAYGDGVGEAQALQGISFEAPAGRVTALVGPSGAGKSTVARLLPRLHEVSGGAVRVAGRDVRQWPQAALLSRMAIVFQEVHLFHGTVRDNLRMARPGASDEELVAAATTARAHDFIVRLPQGYDTPIGERGARLSGGERQRLSIARALLKDAPIVLLDEAMAHADAENELLIQQALDVACQGRTVLVIAHRLHTVRQAAHIVVLDQGRIAGQGRHEELLAGCALYRQLWRDHEDARDWTLGSELGGAP</sequence>
<evidence type="ECO:0000256" key="4">
    <source>
        <dbReference type="ARBA" id="ARBA00022692"/>
    </source>
</evidence>
<dbReference type="InterPro" id="IPR003593">
    <property type="entry name" value="AAA+_ATPase"/>
</dbReference>
<dbReference type="GO" id="GO:0005886">
    <property type="term" value="C:plasma membrane"/>
    <property type="evidence" value="ECO:0007669"/>
    <property type="project" value="UniProtKB-SubCell"/>
</dbReference>
<dbReference type="PROSITE" id="PS50893">
    <property type="entry name" value="ABC_TRANSPORTER_2"/>
    <property type="match status" value="1"/>
</dbReference>
<feature type="transmembrane region" description="Helical" evidence="11">
    <location>
        <begin position="163"/>
        <end position="182"/>
    </location>
</feature>
<protein>
    <submittedName>
        <fullName evidence="14">ATP-binding cassette subfamily B protein</fullName>
    </submittedName>
</protein>
<evidence type="ECO:0000256" key="5">
    <source>
        <dbReference type="ARBA" id="ARBA00022741"/>
    </source>
</evidence>
<gene>
    <name evidence="14" type="ORF">HNP48_001031</name>
</gene>
<comment type="subcellular location">
    <subcellularLocation>
        <location evidence="1">Cell membrane</location>
        <topology evidence="1">Multi-pass membrane protein</topology>
    </subcellularLocation>
</comment>